<evidence type="ECO:0000259" key="1">
    <source>
        <dbReference type="PROSITE" id="PS51186"/>
    </source>
</evidence>
<dbReference type="PANTHER" id="PTHR43610:SF1">
    <property type="entry name" value="N-ACETYLTRANSFERASE DOMAIN-CONTAINING PROTEIN"/>
    <property type="match status" value="1"/>
</dbReference>
<protein>
    <submittedName>
        <fullName evidence="2">RimJ/RimL family protein N-acetyltransferase</fullName>
    </submittedName>
</protein>
<dbReference type="InterPro" id="IPR000182">
    <property type="entry name" value="GNAT_dom"/>
</dbReference>
<dbReference type="Gene3D" id="3.40.630.30">
    <property type="match status" value="1"/>
</dbReference>
<gene>
    <name evidence="2" type="ORF">HEB94_004818</name>
</gene>
<reference evidence="2" key="1">
    <citation type="submission" date="2020-10" db="EMBL/GenBank/DDBJ databases">
        <title>Sequencing the genomes of 1000 actinobacteria strains.</title>
        <authorList>
            <person name="Klenk H.-P."/>
        </authorList>
    </citation>
    <scope>NUCLEOTIDE SEQUENCE</scope>
    <source>
        <strain evidence="2">DSM 45354</strain>
    </source>
</reference>
<dbReference type="RefSeq" id="WP_202896491.1">
    <property type="nucleotide sequence ID" value="NZ_BAABJL010000040.1"/>
</dbReference>
<dbReference type="PROSITE" id="PS51186">
    <property type="entry name" value="GNAT"/>
    <property type="match status" value="1"/>
</dbReference>
<dbReference type="Pfam" id="PF13302">
    <property type="entry name" value="Acetyltransf_3"/>
    <property type="match status" value="1"/>
</dbReference>
<keyword evidence="3" id="KW-1185">Reference proteome</keyword>
<accession>A0A927MW26</accession>
<dbReference type="SUPFAM" id="SSF55729">
    <property type="entry name" value="Acyl-CoA N-acyltransferases (Nat)"/>
    <property type="match status" value="1"/>
</dbReference>
<feature type="domain" description="N-acetyltransferase" evidence="1">
    <location>
        <begin position="56"/>
        <end position="193"/>
    </location>
</feature>
<evidence type="ECO:0000313" key="2">
    <source>
        <dbReference type="EMBL" id="MBE1607970.1"/>
    </source>
</evidence>
<sequence length="215" mass="24190">MAESSTVAVHEPTVPPAPADRWLEAPVLAGRHIRLEPLSLAHVDGLLAAADEEVFRHLRDAVPTNRESGEKWVREVLASRDRGERVPWAQVDAVTGEAAGSTSYYEVDPALRTVAIGHTWLGRQWWRTGVNTESKLLLLRHAFDDLGAVRVVWHTDIRNERSQAAIARLGAQREGVFRKHKIRRDGSWRDTVQFSMTDDDWPAVRDRLTARLQAG</sequence>
<organism evidence="2 3">
    <name type="scientific">Actinopolymorpha pittospori</name>
    <dbReference type="NCBI Taxonomy" id="648752"/>
    <lineage>
        <taxon>Bacteria</taxon>
        <taxon>Bacillati</taxon>
        <taxon>Actinomycetota</taxon>
        <taxon>Actinomycetes</taxon>
        <taxon>Propionibacteriales</taxon>
        <taxon>Actinopolymorphaceae</taxon>
        <taxon>Actinopolymorpha</taxon>
    </lineage>
</organism>
<dbReference type="Proteomes" id="UP000638648">
    <property type="component" value="Unassembled WGS sequence"/>
</dbReference>
<dbReference type="EMBL" id="JADBEM010000001">
    <property type="protein sequence ID" value="MBE1607970.1"/>
    <property type="molecule type" value="Genomic_DNA"/>
</dbReference>
<dbReference type="InterPro" id="IPR016181">
    <property type="entry name" value="Acyl_CoA_acyltransferase"/>
</dbReference>
<evidence type="ECO:0000313" key="3">
    <source>
        <dbReference type="Proteomes" id="UP000638648"/>
    </source>
</evidence>
<dbReference type="GO" id="GO:0016747">
    <property type="term" value="F:acyltransferase activity, transferring groups other than amino-acyl groups"/>
    <property type="evidence" value="ECO:0007669"/>
    <property type="project" value="InterPro"/>
</dbReference>
<dbReference type="PANTHER" id="PTHR43610">
    <property type="entry name" value="BLL6696 PROTEIN"/>
    <property type="match status" value="1"/>
</dbReference>
<proteinExistence type="predicted"/>
<name>A0A927MW26_9ACTN</name>
<dbReference type="AlphaFoldDB" id="A0A927MW26"/>
<comment type="caution">
    <text evidence="2">The sequence shown here is derived from an EMBL/GenBank/DDBJ whole genome shotgun (WGS) entry which is preliminary data.</text>
</comment>